<dbReference type="InterPro" id="IPR001453">
    <property type="entry name" value="MoaB/Mog_dom"/>
</dbReference>
<dbReference type="GO" id="GO:0047884">
    <property type="term" value="F:FAD diphosphatase activity"/>
    <property type="evidence" value="ECO:0007669"/>
    <property type="project" value="TreeGrafter"/>
</dbReference>
<evidence type="ECO:0000313" key="2">
    <source>
        <dbReference type="EMBL" id="KIM54517.1"/>
    </source>
</evidence>
<proteinExistence type="predicted"/>
<dbReference type="STRING" id="1036808.A0A0C2ZPI9"/>
<feature type="domain" description="MoaB/Mog" evidence="1">
    <location>
        <begin position="38"/>
        <end position="208"/>
    </location>
</feature>
<protein>
    <recommendedName>
        <fullName evidence="1">MoaB/Mog domain-containing protein</fullName>
    </recommendedName>
</protein>
<accession>A0A0C2ZPI9</accession>
<keyword evidence="3" id="KW-1185">Reference proteome</keyword>
<evidence type="ECO:0000313" key="3">
    <source>
        <dbReference type="Proteomes" id="UP000053989"/>
    </source>
</evidence>
<dbReference type="InParanoid" id="A0A0C2ZPI9"/>
<organism evidence="2 3">
    <name type="scientific">Scleroderma citrinum Foug A</name>
    <dbReference type="NCBI Taxonomy" id="1036808"/>
    <lineage>
        <taxon>Eukaryota</taxon>
        <taxon>Fungi</taxon>
        <taxon>Dikarya</taxon>
        <taxon>Basidiomycota</taxon>
        <taxon>Agaricomycotina</taxon>
        <taxon>Agaricomycetes</taxon>
        <taxon>Agaricomycetidae</taxon>
        <taxon>Boletales</taxon>
        <taxon>Sclerodermatineae</taxon>
        <taxon>Sclerodermataceae</taxon>
        <taxon>Scleroderma</taxon>
    </lineage>
</organism>
<dbReference type="PANTHER" id="PTHR47675">
    <property type="entry name" value="MOLYBDOPTERIN BINDING DOMAIN PROTEIN (AFU_ORTHOLOGUE AFUA_5G11210)"/>
    <property type="match status" value="1"/>
</dbReference>
<dbReference type="CDD" id="cd00885">
    <property type="entry name" value="cinA"/>
    <property type="match status" value="1"/>
</dbReference>
<dbReference type="SUPFAM" id="SSF53218">
    <property type="entry name" value="Molybdenum cofactor biosynthesis proteins"/>
    <property type="match status" value="1"/>
</dbReference>
<dbReference type="SMART" id="SM00852">
    <property type="entry name" value="MoCF_biosynth"/>
    <property type="match status" value="1"/>
</dbReference>
<dbReference type="OrthoDB" id="448496at2759"/>
<dbReference type="AlphaFoldDB" id="A0A0C2ZPI9"/>
<dbReference type="PANTHER" id="PTHR47675:SF1">
    <property type="entry name" value="MOLYBDOPTERIN BINDING DOMAIN PROTEIN (AFU_ORTHOLOGUE AFUA_5G11210)"/>
    <property type="match status" value="1"/>
</dbReference>
<dbReference type="InterPro" id="IPR036425">
    <property type="entry name" value="MoaB/Mog-like_dom_sf"/>
</dbReference>
<reference evidence="2 3" key="1">
    <citation type="submission" date="2014-04" db="EMBL/GenBank/DDBJ databases">
        <authorList>
            <consortium name="DOE Joint Genome Institute"/>
            <person name="Kuo A."/>
            <person name="Kohler A."/>
            <person name="Nagy L.G."/>
            <person name="Floudas D."/>
            <person name="Copeland A."/>
            <person name="Barry K.W."/>
            <person name="Cichocki N."/>
            <person name="Veneault-Fourrey C."/>
            <person name="LaButti K."/>
            <person name="Lindquist E.A."/>
            <person name="Lipzen A."/>
            <person name="Lundell T."/>
            <person name="Morin E."/>
            <person name="Murat C."/>
            <person name="Sun H."/>
            <person name="Tunlid A."/>
            <person name="Henrissat B."/>
            <person name="Grigoriev I.V."/>
            <person name="Hibbett D.S."/>
            <person name="Martin F."/>
            <person name="Nordberg H.P."/>
            <person name="Cantor M.N."/>
            <person name="Hua S.X."/>
        </authorList>
    </citation>
    <scope>NUCLEOTIDE SEQUENCE [LARGE SCALE GENOMIC DNA]</scope>
    <source>
        <strain evidence="2 3">Foug A</strain>
    </source>
</reference>
<dbReference type="Proteomes" id="UP000053989">
    <property type="component" value="Unassembled WGS sequence"/>
</dbReference>
<gene>
    <name evidence="2" type="ORF">SCLCIDRAFT_136687</name>
</gene>
<dbReference type="Gene3D" id="3.40.980.10">
    <property type="entry name" value="MoaB/Mog-like domain"/>
    <property type="match status" value="1"/>
</dbReference>
<dbReference type="GO" id="GO:0042726">
    <property type="term" value="P:flavin-containing compound metabolic process"/>
    <property type="evidence" value="ECO:0007669"/>
    <property type="project" value="TreeGrafter"/>
</dbReference>
<dbReference type="EMBL" id="KN822153">
    <property type="protein sequence ID" value="KIM54517.1"/>
    <property type="molecule type" value="Genomic_DNA"/>
</dbReference>
<dbReference type="HOGENOM" id="CLU_030805_0_0_1"/>
<name>A0A0C2ZPI9_9AGAM</name>
<dbReference type="Pfam" id="PF00994">
    <property type="entry name" value="MoCF_biosynth"/>
    <property type="match status" value="1"/>
</dbReference>
<dbReference type="InterPro" id="IPR056596">
    <property type="entry name" value="FLAD1_M"/>
</dbReference>
<reference evidence="3" key="2">
    <citation type="submission" date="2015-01" db="EMBL/GenBank/DDBJ databases">
        <title>Evolutionary Origins and Diversification of the Mycorrhizal Mutualists.</title>
        <authorList>
            <consortium name="DOE Joint Genome Institute"/>
            <consortium name="Mycorrhizal Genomics Consortium"/>
            <person name="Kohler A."/>
            <person name="Kuo A."/>
            <person name="Nagy L.G."/>
            <person name="Floudas D."/>
            <person name="Copeland A."/>
            <person name="Barry K.W."/>
            <person name="Cichocki N."/>
            <person name="Veneault-Fourrey C."/>
            <person name="LaButti K."/>
            <person name="Lindquist E.A."/>
            <person name="Lipzen A."/>
            <person name="Lundell T."/>
            <person name="Morin E."/>
            <person name="Murat C."/>
            <person name="Riley R."/>
            <person name="Ohm R."/>
            <person name="Sun H."/>
            <person name="Tunlid A."/>
            <person name="Henrissat B."/>
            <person name="Grigoriev I.V."/>
            <person name="Hibbett D.S."/>
            <person name="Martin F."/>
        </authorList>
    </citation>
    <scope>NUCLEOTIDE SEQUENCE [LARGE SCALE GENOMIC DNA]</scope>
    <source>
        <strain evidence="3">Foug A</strain>
    </source>
</reference>
<dbReference type="Pfam" id="PF24102">
    <property type="entry name" value="FLAD1_M"/>
    <property type="match status" value="1"/>
</dbReference>
<evidence type="ECO:0000259" key="1">
    <source>
        <dbReference type="SMART" id="SM00852"/>
    </source>
</evidence>
<sequence>MSLPSRLIACCSRTAASLALSPVPRNPLGQGQHIRTAAALIIGDEILNGKTLDRNSNYFAQYCFELGIDLKRIEVIPDDENDIIEASRRLVDKYDLVVTSGGIGPTHDDITYASIAKSFNRPLAYHTETLARMESIAKNRPSPAHQTEEQLTAQKRMALFPEGAEVLFVAGDLWVPVVRVQGKLCIFPGIPSLFQKMLDGLKPYLPLPPPDARPRRVQVFTSLPESSIAPYLTQLQARVSAERIRIGSYPVLQRGVYVSLIGVDRKRVAGIAAEVEKELQGKIVGEGEKGAQR</sequence>